<comment type="caution">
    <text evidence="1">The sequence shown here is derived from an EMBL/GenBank/DDBJ whole genome shotgun (WGS) entry which is preliminary data.</text>
</comment>
<keyword evidence="2" id="KW-1185">Reference proteome</keyword>
<evidence type="ECO:0000313" key="2">
    <source>
        <dbReference type="Proteomes" id="UP000291659"/>
    </source>
</evidence>
<dbReference type="EMBL" id="SIOX01000014">
    <property type="protein sequence ID" value="TAX63745.1"/>
    <property type="molecule type" value="Genomic_DNA"/>
</dbReference>
<reference evidence="1 2" key="1">
    <citation type="submission" date="2019-02" db="EMBL/GenBank/DDBJ databases">
        <title>The genomic architecture of introgression among sibling species of bacteria.</title>
        <authorList>
            <person name="Cavassim M.I.A."/>
            <person name="Moeskjaer S."/>
            <person name="Moslemi C."/>
            <person name="Fields B."/>
            <person name="Bachmann A."/>
            <person name="Vilhjalmsson B."/>
            <person name="Schierup M.H."/>
            <person name="Young J.P.W."/>
            <person name="Andersen S.U."/>
        </authorList>
    </citation>
    <scope>NUCLEOTIDE SEQUENCE [LARGE SCALE GENOMIC DNA]</scope>
    <source>
        <strain evidence="1 2">SM141A</strain>
    </source>
</reference>
<accession>A0ABY1WWZ3</accession>
<gene>
    <name evidence="1" type="ORF">ELH98_37390</name>
</gene>
<protein>
    <submittedName>
        <fullName evidence="1">Uncharacterized protein</fullName>
    </submittedName>
</protein>
<organism evidence="1 2">
    <name type="scientific">Rhizobium ruizarguesonis</name>
    <dbReference type="NCBI Taxonomy" id="2081791"/>
    <lineage>
        <taxon>Bacteria</taxon>
        <taxon>Pseudomonadati</taxon>
        <taxon>Pseudomonadota</taxon>
        <taxon>Alphaproteobacteria</taxon>
        <taxon>Hyphomicrobiales</taxon>
        <taxon>Rhizobiaceae</taxon>
        <taxon>Rhizobium/Agrobacterium group</taxon>
        <taxon>Rhizobium</taxon>
    </lineage>
</organism>
<proteinExistence type="predicted"/>
<name>A0ABY1WWZ3_9HYPH</name>
<dbReference type="Proteomes" id="UP000291659">
    <property type="component" value="Unassembled WGS sequence"/>
</dbReference>
<evidence type="ECO:0000313" key="1">
    <source>
        <dbReference type="EMBL" id="TAX63745.1"/>
    </source>
</evidence>
<sequence>MPTILYRNDPDIAPQDVMKIAVYAEHVGRQCYDVFETDGSRSRSESLSRRARDVSDSLDFGDDPYFSPETTKKVLDLRNTVWGMCFDYFGERGHLGKSTDLLRMAQDVEDVLDKLVIRYLSPEELEEAEAEADWAHESQFYPKIEGDNPNIIPRDDKGFGASA</sequence>
<dbReference type="RefSeq" id="WP_130657852.1">
    <property type="nucleotide sequence ID" value="NZ_SINW01000011.1"/>
</dbReference>